<comment type="caution">
    <text evidence="1">The sequence shown here is derived from an EMBL/GenBank/DDBJ whole genome shotgun (WGS) entry which is preliminary data.</text>
</comment>
<organism evidence="1 2">
    <name type="scientific">Gigaspora rosea</name>
    <dbReference type="NCBI Taxonomy" id="44941"/>
    <lineage>
        <taxon>Eukaryota</taxon>
        <taxon>Fungi</taxon>
        <taxon>Fungi incertae sedis</taxon>
        <taxon>Mucoromycota</taxon>
        <taxon>Glomeromycotina</taxon>
        <taxon>Glomeromycetes</taxon>
        <taxon>Diversisporales</taxon>
        <taxon>Gigasporaceae</taxon>
        <taxon>Gigaspora</taxon>
    </lineage>
</organism>
<keyword evidence="2" id="KW-1185">Reference proteome</keyword>
<accession>A0A397VHF0</accession>
<sequence length="160" mass="18715">MSGAHRGCQGSRTLHSWYIHPISYEICIKELFDKLVTDEILLVCNIPISPFEIIEHIELSQGQKYLPTILKFKQLNRKQTLYNDIIEWICQNGRGWSSVEDANTQGKRFVNCLCETIWYIDMHGHLKLKECSYHIPELFLAFFGCANPESYKESRKQCLK</sequence>
<dbReference type="STRING" id="44941.A0A397VHF0"/>
<dbReference type="OrthoDB" id="10003658at2759"/>
<evidence type="ECO:0000313" key="1">
    <source>
        <dbReference type="EMBL" id="RIB20717.1"/>
    </source>
</evidence>
<protein>
    <submittedName>
        <fullName evidence="1">Uncharacterized protein</fullName>
    </submittedName>
</protein>
<dbReference type="AlphaFoldDB" id="A0A397VHF0"/>
<evidence type="ECO:0000313" key="2">
    <source>
        <dbReference type="Proteomes" id="UP000266673"/>
    </source>
</evidence>
<proteinExistence type="predicted"/>
<reference evidence="1 2" key="1">
    <citation type="submission" date="2018-06" db="EMBL/GenBank/DDBJ databases">
        <title>Comparative genomics reveals the genomic features of Rhizophagus irregularis, R. cerebriforme, R. diaphanum and Gigaspora rosea, and their symbiotic lifestyle signature.</title>
        <authorList>
            <person name="Morin E."/>
            <person name="San Clemente H."/>
            <person name="Chen E.C.H."/>
            <person name="De La Providencia I."/>
            <person name="Hainaut M."/>
            <person name="Kuo A."/>
            <person name="Kohler A."/>
            <person name="Murat C."/>
            <person name="Tang N."/>
            <person name="Roy S."/>
            <person name="Loubradou J."/>
            <person name="Henrissat B."/>
            <person name="Grigoriev I.V."/>
            <person name="Corradi N."/>
            <person name="Roux C."/>
            <person name="Martin F.M."/>
        </authorList>
    </citation>
    <scope>NUCLEOTIDE SEQUENCE [LARGE SCALE GENOMIC DNA]</scope>
    <source>
        <strain evidence="1 2">DAOM 194757</strain>
    </source>
</reference>
<dbReference type="EMBL" id="QKWP01000402">
    <property type="protein sequence ID" value="RIB20717.1"/>
    <property type="molecule type" value="Genomic_DNA"/>
</dbReference>
<dbReference type="Proteomes" id="UP000266673">
    <property type="component" value="Unassembled WGS sequence"/>
</dbReference>
<gene>
    <name evidence="1" type="ORF">C2G38_2178614</name>
</gene>
<name>A0A397VHF0_9GLOM</name>